<proteinExistence type="predicted"/>
<dbReference type="Bgee" id="ENSORLG00000026237">
    <property type="expression patterns" value="Expressed in brain and 10 other cell types or tissues"/>
</dbReference>
<protein>
    <submittedName>
        <fullName evidence="2">Uncharacterized protein</fullName>
    </submittedName>
</protein>
<name>A0A3B3IA21_ORYLA</name>
<sequence>MVIKQRRRSLSVSCGSAVSVTENTIIRTLLPSTRTDVYIFRAINISTFSISLQFQKQSTSNIYLYTQLKFSILFLYLMCFILFKGFPVLPAAVEPDLSPPWLKILIFHSQHSSSWHWQLPFLLLLCTFMFIIQLIQCRYCNKYHMQTNNGEQTRATSN</sequence>
<dbReference type="AlphaFoldDB" id="A0A3B3IA21"/>
<keyword evidence="1" id="KW-0812">Transmembrane</keyword>
<keyword evidence="3" id="KW-1185">Reference proteome</keyword>
<evidence type="ECO:0000313" key="2">
    <source>
        <dbReference type="Ensembl" id="ENSORLP00000040909.1"/>
    </source>
</evidence>
<evidence type="ECO:0000313" key="3">
    <source>
        <dbReference type="Proteomes" id="UP000001038"/>
    </source>
</evidence>
<feature type="transmembrane region" description="Helical" evidence="1">
    <location>
        <begin position="115"/>
        <end position="135"/>
    </location>
</feature>
<dbReference type="InParanoid" id="A0A3B3IA21"/>
<accession>A0A3B3IA21</accession>
<reference evidence="2" key="3">
    <citation type="submission" date="2025-09" db="UniProtKB">
        <authorList>
            <consortium name="Ensembl"/>
        </authorList>
    </citation>
    <scope>IDENTIFICATION</scope>
    <source>
        <strain evidence="2">Hd-rR</strain>
    </source>
</reference>
<reference evidence="2 3" key="1">
    <citation type="journal article" date="2007" name="Nature">
        <title>The medaka draft genome and insights into vertebrate genome evolution.</title>
        <authorList>
            <person name="Kasahara M."/>
            <person name="Naruse K."/>
            <person name="Sasaki S."/>
            <person name="Nakatani Y."/>
            <person name="Qu W."/>
            <person name="Ahsan B."/>
            <person name="Yamada T."/>
            <person name="Nagayasu Y."/>
            <person name="Doi K."/>
            <person name="Kasai Y."/>
            <person name="Jindo T."/>
            <person name="Kobayashi D."/>
            <person name="Shimada A."/>
            <person name="Toyoda A."/>
            <person name="Kuroki Y."/>
            <person name="Fujiyama A."/>
            <person name="Sasaki T."/>
            <person name="Shimizu A."/>
            <person name="Asakawa S."/>
            <person name="Shimizu N."/>
            <person name="Hashimoto S."/>
            <person name="Yang J."/>
            <person name="Lee Y."/>
            <person name="Matsushima K."/>
            <person name="Sugano S."/>
            <person name="Sakaizumi M."/>
            <person name="Narita T."/>
            <person name="Ohishi K."/>
            <person name="Haga S."/>
            <person name="Ohta F."/>
            <person name="Nomoto H."/>
            <person name="Nogata K."/>
            <person name="Morishita T."/>
            <person name="Endo T."/>
            <person name="Shin-I T."/>
            <person name="Takeda H."/>
            <person name="Morishita S."/>
            <person name="Kohara Y."/>
        </authorList>
    </citation>
    <scope>NUCLEOTIDE SEQUENCE [LARGE SCALE GENOMIC DNA]</scope>
    <source>
        <strain evidence="2 3">Hd-rR</strain>
    </source>
</reference>
<keyword evidence="1" id="KW-1133">Transmembrane helix</keyword>
<dbReference type="Ensembl" id="ENSORLT00000027402.1">
    <property type="protein sequence ID" value="ENSORLP00000040909.1"/>
    <property type="gene ID" value="ENSORLG00000026237.1"/>
</dbReference>
<dbReference type="Proteomes" id="UP000001038">
    <property type="component" value="Chromosome 7"/>
</dbReference>
<keyword evidence="1" id="KW-0472">Membrane</keyword>
<feature type="transmembrane region" description="Helical" evidence="1">
    <location>
        <begin position="73"/>
        <end position="93"/>
    </location>
</feature>
<evidence type="ECO:0000256" key="1">
    <source>
        <dbReference type="SAM" id="Phobius"/>
    </source>
</evidence>
<reference evidence="2" key="2">
    <citation type="submission" date="2025-08" db="UniProtKB">
        <authorList>
            <consortium name="Ensembl"/>
        </authorList>
    </citation>
    <scope>IDENTIFICATION</scope>
    <source>
        <strain evidence="2">Hd-rR</strain>
    </source>
</reference>
<organism evidence="2 3">
    <name type="scientific">Oryzias latipes</name>
    <name type="common">Japanese rice fish</name>
    <name type="synonym">Japanese killifish</name>
    <dbReference type="NCBI Taxonomy" id="8090"/>
    <lineage>
        <taxon>Eukaryota</taxon>
        <taxon>Metazoa</taxon>
        <taxon>Chordata</taxon>
        <taxon>Craniata</taxon>
        <taxon>Vertebrata</taxon>
        <taxon>Euteleostomi</taxon>
        <taxon>Actinopterygii</taxon>
        <taxon>Neopterygii</taxon>
        <taxon>Teleostei</taxon>
        <taxon>Neoteleostei</taxon>
        <taxon>Acanthomorphata</taxon>
        <taxon>Ovalentaria</taxon>
        <taxon>Atherinomorphae</taxon>
        <taxon>Beloniformes</taxon>
        <taxon>Adrianichthyidae</taxon>
        <taxon>Oryziinae</taxon>
        <taxon>Oryzias</taxon>
    </lineage>
</organism>